<dbReference type="InterPro" id="IPR007709">
    <property type="entry name" value="N-FG_amidohydro"/>
</dbReference>
<sequence length="238" mass="26010">MDPVVIAGRTPILLVADHASNIVPDDIALDIDPALLDEHVAIDIGTDALTRRLAELLDASAVIAGVSRLVLDLNREPDAAGLIPESSDGRTIPGNSGLSLEVREARLRRFHIPYHDAITAMIERVQPRLLVAMHSFTPSLLTRPELTRPWPVGILYNEDERAARPMIAALRGQGMHVGDNEPYSGRELNYTMNRHAEGRGLPYINIEVRQDLLETAEDIEGWAQRLADAVSATAATLA</sequence>
<dbReference type="Gene3D" id="3.40.630.40">
    <property type="entry name" value="Zn-dependent exopeptidases"/>
    <property type="match status" value="1"/>
</dbReference>
<dbReference type="SUPFAM" id="SSF53187">
    <property type="entry name" value="Zn-dependent exopeptidases"/>
    <property type="match status" value="1"/>
</dbReference>
<reference evidence="2" key="1">
    <citation type="journal article" date="2019" name="Int. J. Syst. Evol. Microbiol.">
        <title>The Global Catalogue of Microorganisms (GCM) 10K type strain sequencing project: providing services to taxonomists for standard genome sequencing and annotation.</title>
        <authorList>
            <consortium name="The Broad Institute Genomics Platform"/>
            <consortium name="The Broad Institute Genome Sequencing Center for Infectious Disease"/>
            <person name="Wu L."/>
            <person name="Ma J."/>
        </authorList>
    </citation>
    <scope>NUCLEOTIDE SEQUENCE [LARGE SCALE GENOMIC DNA]</scope>
    <source>
        <strain evidence="2">KCTC 42644</strain>
    </source>
</reference>
<evidence type="ECO:0000313" key="2">
    <source>
        <dbReference type="Proteomes" id="UP001595615"/>
    </source>
</evidence>
<comment type="caution">
    <text evidence="1">The sequence shown here is derived from an EMBL/GenBank/DDBJ whole genome shotgun (WGS) entry which is preliminary data.</text>
</comment>
<keyword evidence="2" id="KW-1185">Reference proteome</keyword>
<dbReference type="RefSeq" id="WP_380862221.1">
    <property type="nucleotide sequence ID" value="NZ_JBHRXV010000011.1"/>
</dbReference>
<dbReference type="EMBL" id="JBHRXV010000011">
    <property type="protein sequence ID" value="MFC3713586.1"/>
    <property type="molecule type" value="Genomic_DNA"/>
</dbReference>
<dbReference type="PIRSF" id="PIRSF029730">
    <property type="entry name" value="UCP029730"/>
    <property type="match status" value="1"/>
</dbReference>
<proteinExistence type="predicted"/>
<gene>
    <name evidence="1" type="ORF">ACFOMD_13480</name>
</gene>
<dbReference type="Pfam" id="PF05013">
    <property type="entry name" value="FGase"/>
    <property type="match status" value="1"/>
</dbReference>
<evidence type="ECO:0000313" key="1">
    <source>
        <dbReference type="EMBL" id="MFC3713586.1"/>
    </source>
</evidence>
<dbReference type="Proteomes" id="UP001595615">
    <property type="component" value="Unassembled WGS sequence"/>
</dbReference>
<name>A0ABV7XCF5_9SPHN</name>
<organism evidence="1 2">
    <name type="scientific">Sphingoaurantiacus capsulatus</name>
    <dbReference type="NCBI Taxonomy" id="1771310"/>
    <lineage>
        <taxon>Bacteria</taxon>
        <taxon>Pseudomonadati</taxon>
        <taxon>Pseudomonadota</taxon>
        <taxon>Alphaproteobacteria</taxon>
        <taxon>Sphingomonadales</taxon>
        <taxon>Sphingosinicellaceae</taxon>
        <taxon>Sphingoaurantiacus</taxon>
    </lineage>
</organism>
<dbReference type="InterPro" id="IPR011227">
    <property type="entry name" value="UCP029730"/>
</dbReference>
<accession>A0ABV7XCF5</accession>
<protein>
    <submittedName>
        <fullName evidence="1">N-formylglutamate amidohydrolase</fullName>
    </submittedName>
</protein>